<dbReference type="PANTHER" id="PTHR34477">
    <property type="entry name" value="UPF0213 PROTEIN YHBQ"/>
    <property type="match status" value="1"/>
</dbReference>
<organism evidence="3 4">
    <name type="scientific">Spirosoma arboris</name>
    <dbReference type="NCBI Taxonomy" id="2682092"/>
    <lineage>
        <taxon>Bacteria</taxon>
        <taxon>Pseudomonadati</taxon>
        <taxon>Bacteroidota</taxon>
        <taxon>Cytophagia</taxon>
        <taxon>Cytophagales</taxon>
        <taxon>Cytophagaceae</taxon>
        <taxon>Spirosoma</taxon>
    </lineage>
</organism>
<feature type="domain" description="GIY-YIG" evidence="2">
    <location>
        <begin position="4"/>
        <end position="82"/>
    </location>
</feature>
<dbReference type="Gene3D" id="3.40.1440.10">
    <property type="entry name" value="GIY-YIG endonuclease"/>
    <property type="match status" value="1"/>
</dbReference>
<evidence type="ECO:0000313" key="3">
    <source>
        <dbReference type="EMBL" id="MVM30625.1"/>
    </source>
</evidence>
<dbReference type="EMBL" id="WPIN01000004">
    <property type="protein sequence ID" value="MVM30625.1"/>
    <property type="molecule type" value="Genomic_DNA"/>
</dbReference>
<dbReference type="Proteomes" id="UP000436006">
    <property type="component" value="Unassembled WGS sequence"/>
</dbReference>
<evidence type="ECO:0000259" key="2">
    <source>
        <dbReference type="PROSITE" id="PS50164"/>
    </source>
</evidence>
<evidence type="ECO:0000256" key="1">
    <source>
        <dbReference type="ARBA" id="ARBA00007435"/>
    </source>
</evidence>
<sequence length="100" mass="12158">MMNYAFYVYIVTNPDKTVLYTGMTNDLVRRLQEHYESRGESEKFAGQYYCYNLVYWEFHKYVRNAISREKEIKGWRREKKIALIESINPEWKTLNTEIQG</sequence>
<comment type="caution">
    <text evidence="3">The sequence shown here is derived from an EMBL/GenBank/DDBJ whole genome shotgun (WGS) entry which is preliminary data.</text>
</comment>
<dbReference type="AlphaFoldDB" id="A0A7K1SA39"/>
<dbReference type="InterPro" id="IPR050190">
    <property type="entry name" value="UPF0213_domain"/>
</dbReference>
<name>A0A7K1SA39_9BACT</name>
<reference evidence="3 4" key="1">
    <citation type="submission" date="2019-12" db="EMBL/GenBank/DDBJ databases">
        <title>Spirosoma sp. HMF4905 genome sequencing and assembly.</title>
        <authorList>
            <person name="Kang H."/>
            <person name="Cha I."/>
            <person name="Kim H."/>
            <person name="Joh K."/>
        </authorList>
    </citation>
    <scope>NUCLEOTIDE SEQUENCE [LARGE SCALE GENOMIC DNA]</scope>
    <source>
        <strain evidence="3 4">HMF4905</strain>
    </source>
</reference>
<dbReference type="CDD" id="cd10448">
    <property type="entry name" value="GIY-YIG_unchar_3"/>
    <property type="match status" value="1"/>
</dbReference>
<accession>A0A7K1SA39</accession>
<protein>
    <submittedName>
        <fullName evidence="3">GIY-YIG nuclease family protein</fullName>
    </submittedName>
</protein>
<evidence type="ECO:0000313" key="4">
    <source>
        <dbReference type="Proteomes" id="UP000436006"/>
    </source>
</evidence>
<dbReference type="PANTHER" id="PTHR34477:SF5">
    <property type="entry name" value="BSL5627 PROTEIN"/>
    <property type="match status" value="1"/>
</dbReference>
<dbReference type="InterPro" id="IPR000305">
    <property type="entry name" value="GIY-YIG_endonuc"/>
</dbReference>
<dbReference type="Pfam" id="PF01541">
    <property type="entry name" value="GIY-YIG"/>
    <property type="match status" value="1"/>
</dbReference>
<dbReference type="PROSITE" id="PS50164">
    <property type="entry name" value="GIY_YIG"/>
    <property type="match status" value="1"/>
</dbReference>
<comment type="similarity">
    <text evidence="1">Belongs to the UPF0213 family.</text>
</comment>
<keyword evidence="4" id="KW-1185">Reference proteome</keyword>
<dbReference type="InterPro" id="IPR035901">
    <property type="entry name" value="GIY-YIG_endonuc_sf"/>
</dbReference>
<dbReference type="SUPFAM" id="SSF82771">
    <property type="entry name" value="GIY-YIG endonuclease"/>
    <property type="match status" value="1"/>
</dbReference>
<gene>
    <name evidence="3" type="ORF">GO755_11340</name>
</gene>
<dbReference type="SMART" id="SM00465">
    <property type="entry name" value="GIYc"/>
    <property type="match status" value="1"/>
</dbReference>
<proteinExistence type="inferred from homology"/>